<gene>
    <name evidence="2" type="ORF">EV189_3157</name>
</gene>
<evidence type="ECO:0000256" key="1">
    <source>
        <dbReference type="SAM" id="MobiDB-lite"/>
    </source>
</evidence>
<feature type="compositionally biased region" description="Low complexity" evidence="1">
    <location>
        <begin position="253"/>
        <end position="267"/>
    </location>
</feature>
<sequence length="273" mass="27367">MRALPRSAVLAAWGGALLRGAAPADALGGVLPREEHHSVTGLGPDDPPCSPLVALGLLRRAGATGLALALPVPGDPGGLAGPPPTNAAALVAGEAVLAVGGPTTYALVPEVALRGSSLVEVSWRALPAQPPVLATTTLAEADRQLKETLQEATAELVRLDVARWRPEVAEALAELRRGAGAQELPADYSPRARDVLTRAQLLLGVADLALADPGGALSAGEIGLRGSALRGLAAAARRGVVCAVNSPLERVAAAAPATPTPQAAPRAVEGEAT</sequence>
<dbReference type="EMBL" id="SGXD01000004">
    <property type="protein sequence ID" value="RZS82762.1"/>
    <property type="molecule type" value="Genomic_DNA"/>
</dbReference>
<reference evidence="2 3" key="1">
    <citation type="submission" date="2019-02" db="EMBL/GenBank/DDBJ databases">
        <title>Genomic Encyclopedia of Type Strains, Phase IV (KMG-IV): sequencing the most valuable type-strain genomes for metagenomic binning, comparative biology and taxonomic classification.</title>
        <authorList>
            <person name="Goeker M."/>
        </authorList>
    </citation>
    <scope>NUCLEOTIDE SEQUENCE [LARGE SCALE GENOMIC DNA]</scope>
    <source>
        <strain evidence="2 3">DSM 45622</strain>
    </source>
</reference>
<keyword evidence="3" id="KW-1185">Reference proteome</keyword>
<name>A0A4Q7NG27_9ACTN</name>
<proteinExistence type="predicted"/>
<evidence type="ECO:0000313" key="3">
    <source>
        <dbReference type="Proteomes" id="UP000293638"/>
    </source>
</evidence>
<organism evidence="2 3">
    <name type="scientific">Motilibacter rhizosphaerae</name>
    <dbReference type="NCBI Taxonomy" id="598652"/>
    <lineage>
        <taxon>Bacteria</taxon>
        <taxon>Bacillati</taxon>
        <taxon>Actinomycetota</taxon>
        <taxon>Actinomycetes</taxon>
        <taxon>Motilibacterales</taxon>
        <taxon>Motilibacteraceae</taxon>
        <taxon>Motilibacter</taxon>
    </lineage>
</organism>
<dbReference type="Proteomes" id="UP000293638">
    <property type="component" value="Unassembled WGS sequence"/>
</dbReference>
<evidence type="ECO:0000313" key="2">
    <source>
        <dbReference type="EMBL" id="RZS82762.1"/>
    </source>
</evidence>
<accession>A0A4Q7NG27</accession>
<comment type="caution">
    <text evidence="2">The sequence shown here is derived from an EMBL/GenBank/DDBJ whole genome shotgun (WGS) entry which is preliminary data.</text>
</comment>
<dbReference type="AlphaFoldDB" id="A0A4Q7NG27"/>
<protein>
    <submittedName>
        <fullName evidence="2">Uncharacterized protein</fullName>
    </submittedName>
</protein>
<dbReference type="RefSeq" id="WP_196788583.1">
    <property type="nucleotide sequence ID" value="NZ_SGXD01000004.1"/>
</dbReference>
<feature type="region of interest" description="Disordered" evidence="1">
    <location>
        <begin position="253"/>
        <end position="273"/>
    </location>
</feature>